<gene>
    <name evidence="4" type="primary">lytC_1</name>
    <name evidence="4" type="ORF">ERS852470_00119</name>
</gene>
<feature type="transmembrane region" description="Helical" evidence="2">
    <location>
        <begin position="12"/>
        <end position="33"/>
    </location>
</feature>
<keyword evidence="2" id="KW-0472">Membrane</keyword>
<dbReference type="RefSeq" id="WP_052330571.1">
    <property type="nucleotide sequence ID" value="NZ_CYZV01000001.1"/>
</dbReference>
<evidence type="ECO:0000313" key="4">
    <source>
        <dbReference type="EMBL" id="CUN52066.1"/>
    </source>
</evidence>
<evidence type="ECO:0000256" key="1">
    <source>
        <dbReference type="ARBA" id="ARBA00022801"/>
    </source>
</evidence>
<dbReference type="PANTHER" id="PTHR30404:SF0">
    <property type="entry name" value="N-ACETYLMURAMOYL-L-ALANINE AMIDASE AMIC"/>
    <property type="match status" value="1"/>
</dbReference>
<dbReference type="Pfam" id="PF01520">
    <property type="entry name" value="Amidase_3"/>
    <property type="match status" value="1"/>
</dbReference>
<evidence type="ECO:0000256" key="2">
    <source>
        <dbReference type="SAM" id="Phobius"/>
    </source>
</evidence>
<evidence type="ECO:0000259" key="3">
    <source>
        <dbReference type="SMART" id="SM00646"/>
    </source>
</evidence>
<keyword evidence="1 4" id="KW-0378">Hydrolase</keyword>
<dbReference type="EMBL" id="CYZV01000001">
    <property type="protein sequence ID" value="CUN52066.1"/>
    <property type="molecule type" value="Genomic_DNA"/>
</dbReference>
<dbReference type="Proteomes" id="UP000095558">
    <property type="component" value="Unassembled WGS sequence"/>
</dbReference>
<proteinExistence type="predicted"/>
<keyword evidence="2" id="KW-0812">Transmembrane</keyword>
<dbReference type="Gene3D" id="3.40.630.40">
    <property type="entry name" value="Zn-dependent exopeptidases"/>
    <property type="match status" value="1"/>
</dbReference>
<dbReference type="SUPFAM" id="SSF53187">
    <property type="entry name" value="Zn-dependent exopeptidases"/>
    <property type="match status" value="1"/>
</dbReference>
<sequence length="248" mass="28039">MLYKKKKKRQRRIIVAFTTILLFISIVPLIIIMSNKNKTIATFNLAIPKIEESPPYVVCIDPGHGDWDYGAISPNGTAEKDITLAVSLKLGELLENDDRFKVIYTRSNDEIDWLETANDSLKERINISKICNADIFISIHCNYSSDSKEISGVETWYNPNDENSLNLSKYLQQALIDLNYTTNRGVRSYVSGEELAVLELNTNTSSLIELGFLSNSSDEKYLSSKLGQSECAKALYEAIVEYRDDTIE</sequence>
<protein>
    <submittedName>
        <fullName evidence="4">N-acetylmuramoyl-L-alanine amidase</fullName>
        <ecNumber evidence="4">3.5.1.28</ecNumber>
    </submittedName>
</protein>
<organism evidence="4 5">
    <name type="scientific">Clostridium disporicum</name>
    <dbReference type="NCBI Taxonomy" id="84024"/>
    <lineage>
        <taxon>Bacteria</taxon>
        <taxon>Bacillati</taxon>
        <taxon>Bacillota</taxon>
        <taxon>Clostridia</taxon>
        <taxon>Eubacteriales</taxon>
        <taxon>Clostridiaceae</taxon>
        <taxon>Clostridium</taxon>
    </lineage>
</organism>
<dbReference type="CDD" id="cd02696">
    <property type="entry name" value="MurNAc-LAA"/>
    <property type="match status" value="1"/>
</dbReference>
<keyword evidence="2" id="KW-1133">Transmembrane helix</keyword>
<evidence type="ECO:0000313" key="5">
    <source>
        <dbReference type="Proteomes" id="UP000095558"/>
    </source>
</evidence>
<dbReference type="PANTHER" id="PTHR30404">
    <property type="entry name" value="N-ACETYLMURAMOYL-L-ALANINE AMIDASE"/>
    <property type="match status" value="1"/>
</dbReference>
<feature type="domain" description="MurNAc-LAA" evidence="3">
    <location>
        <begin position="125"/>
        <end position="240"/>
    </location>
</feature>
<dbReference type="InterPro" id="IPR050695">
    <property type="entry name" value="N-acetylmuramoyl_amidase_3"/>
</dbReference>
<name>A0A173XM92_9CLOT</name>
<dbReference type="AlphaFoldDB" id="A0A173XM92"/>
<accession>A0A173XM92</accession>
<dbReference type="OrthoDB" id="9772024at2"/>
<dbReference type="GO" id="GO:0009253">
    <property type="term" value="P:peptidoglycan catabolic process"/>
    <property type="evidence" value="ECO:0007669"/>
    <property type="project" value="InterPro"/>
</dbReference>
<dbReference type="GO" id="GO:0030288">
    <property type="term" value="C:outer membrane-bounded periplasmic space"/>
    <property type="evidence" value="ECO:0007669"/>
    <property type="project" value="TreeGrafter"/>
</dbReference>
<dbReference type="InterPro" id="IPR002508">
    <property type="entry name" value="MurNAc-LAA_cat"/>
</dbReference>
<dbReference type="GO" id="GO:0008745">
    <property type="term" value="F:N-acetylmuramoyl-L-alanine amidase activity"/>
    <property type="evidence" value="ECO:0007669"/>
    <property type="project" value="UniProtKB-EC"/>
</dbReference>
<dbReference type="SMART" id="SM00646">
    <property type="entry name" value="Ami_3"/>
    <property type="match status" value="1"/>
</dbReference>
<reference evidence="4 5" key="1">
    <citation type="submission" date="2015-09" db="EMBL/GenBank/DDBJ databases">
        <authorList>
            <consortium name="Pathogen Informatics"/>
        </authorList>
    </citation>
    <scope>NUCLEOTIDE SEQUENCE [LARGE SCALE GENOMIC DNA]</scope>
    <source>
        <strain evidence="4 5">2789STDY5834855</strain>
    </source>
</reference>
<dbReference type="EC" id="3.5.1.28" evidence="4"/>